<dbReference type="EMBL" id="RDQH01000330">
    <property type="protein sequence ID" value="RXI02453.1"/>
    <property type="molecule type" value="Genomic_DNA"/>
</dbReference>
<dbReference type="Proteomes" id="UP000290289">
    <property type="component" value="Chromosome 4"/>
</dbReference>
<dbReference type="AlphaFoldDB" id="A0A498KA50"/>
<evidence type="ECO:0000313" key="2">
    <source>
        <dbReference type="Proteomes" id="UP000290289"/>
    </source>
</evidence>
<dbReference type="PANTHER" id="PTHR31541">
    <property type="entry name" value="B3 DOMAIN PLANT PROTEIN-RELATED"/>
    <property type="match status" value="1"/>
</dbReference>
<accession>A0A498KA50</accession>
<organism evidence="1 2">
    <name type="scientific">Malus domestica</name>
    <name type="common">Apple</name>
    <name type="synonym">Pyrus malus</name>
    <dbReference type="NCBI Taxonomy" id="3750"/>
    <lineage>
        <taxon>Eukaryota</taxon>
        <taxon>Viridiplantae</taxon>
        <taxon>Streptophyta</taxon>
        <taxon>Embryophyta</taxon>
        <taxon>Tracheophyta</taxon>
        <taxon>Spermatophyta</taxon>
        <taxon>Magnoliopsida</taxon>
        <taxon>eudicotyledons</taxon>
        <taxon>Gunneridae</taxon>
        <taxon>Pentapetalae</taxon>
        <taxon>rosids</taxon>
        <taxon>fabids</taxon>
        <taxon>Rosales</taxon>
        <taxon>Rosaceae</taxon>
        <taxon>Amygdaloideae</taxon>
        <taxon>Maleae</taxon>
        <taxon>Malus</taxon>
    </lineage>
</organism>
<dbReference type="PANTHER" id="PTHR31541:SF25">
    <property type="entry name" value="GAMMA-GLIADIN B"/>
    <property type="match status" value="1"/>
</dbReference>
<proteinExistence type="predicted"/>
<dbReference type="STRING" id="3750.A0A498KA50"/>
<gene>
    <name evidence="1" type="ORF">DVH24_030382</name>
</gene>
<evidence type="ECO:0000313" key="1">
    <source>
        <dbReference type="EMBL" id="RXI02453.1"/>
    </source>
</evidence>
<reference evidence="1 2" key="1">
    <citation type="submission" date="2018-10" db="EMBL/GenBank/DDBJ databases">
        <title>A high-quality apple genome assembly.</title>
        <authorList>
            <person name="Hu J."/>
        </authorList>
    </citation>
    <scope>NUCLEOTIDE SEQUENCE [LARGE SCALE GENOMIC DNA]</scope>
    <source>
        <strain evidence="2">cv. HFTH1</strain>
        <tissue evidence="1">Young leaf</tissue>
    </source>
</reference>
<dbReference type="GO" id="GO:0003677">
    <property type="term" value="F:DNA binding"/>
    <property type="evidence" value="ECO:0007669"/>
    <property type="project" value="InterPro"/>
</dbReference>
<keyword evidence="2" id="KW-1185">Reference proteome</keyword>
<sequence>MKVASTRKSKNSGFRGIKDQDEYKKYYEEKVNELMKKRGRKTAEGVNMRPSFSSPFSWLNLLIEFKNMIHYLRVQKNIFATDLNTHHDRFSMQENRVVDKKFLCEQYDQGLKLSGSLEVKVIDHSLKVHDKLGFTKWKGEKKE</sequence>
<protein>
    <submittedName>
        <fullName evidence="1">Uncharacterized protein</fullName>
    </submittedName>
</protein>
<comment type="caution">
    <text evidence="1">The sequence shown here is derived from an EMBL/GenBank/DDBJ whole genome shotgun (WGS) entry which is preliminary data.</text>
</comment>
<dbReference type="InterPro" id="IPR005508">
    <property type="entry name" value="At2g31720-like"/>
</dbReference>
<name>A0A498KA50_MALDO</name>